<dbReference type="RefSeq" id="WP_406607542.1">
    <property type="nucleotide sequence ID" value="NZ_PFKO01000201.1"/>
</dbReference>
<keyword evidence="1" id="KW-0812">Transmembrane</keyword>
<feature type="domain" description="3D" evidence="2">
    <location>
        <begin position="98"/>
        <end position="157"/>
    </location>
</feature>
<reference evidence="3 4" key="1">
    <citation type="submission" date="2017-09" db="EMBL/GenBank/DDBJ databases">
        <title>Depth-based differentiation of microbial function through sediment-hosted aquifers and enrichment of novel symbionts in the deep terrestrial subsurface.</title>
        <authorList>
            <person name="Probst A.J."/>
            <person name="Ladd B."/>
            <person name="Jarett J.K."/>
            <person name="Geller-Mcgrath D.E."/>
            <person name="Sieber C.M."/>
            <person name="Emerson J.B."/>
            <person name="Anantharaman K."/>
            <person name="Thomas B.C."/>
            <person name="Malmstrom R."/>
            <person name="Stieglmeier M."/>
            <person name="Klingl A."/>
            <person name="Woyke T."/>
            <person name="Ryan C.M."/>
            <person name="Banfield J.F."/>
        </authorList>
    </citation>
    <scope>NUCLEOTIDE SEQUENCE [LARGE SCALE GENOMIC DNA]</scope>
    <source>
        <strain evidence="3">CG_4_10_14_3_um_filter_34_13</strain>
    </source>
</reference>
<dbReference type="GO" id="GO:0009254">
    <property type="term" value="P:peptidoglycan turnover"/>
    <property type="evidence" value="ECO:0007669"/>
    <property type="project" value="InterPro"/>
</dbReference>
<dbReference type="CDD" id="cd22786">
    <property type="entry name" value="DPBB_YuiC-like"/>
    <property type="match status" value="1"/>
</dbReference>
<dbReference type="Proteomes" id="UP000230646">
    <property type="component" value="Unassembled WGS sequence"/>
</dbReference>
<evidence type="ECO:0000256" key="1">
    <source>
        <dbReference type="SAM" id="Phobius"/>
    </source>
</evidence>
<proteinExistence type="predicted"/>
<evidence type="ECO:0000313" key="4">
    <source>
        <dbReference type="Proteomes" id="UP000230646"/>
    </source>
</evidence>
<protein>
    <recommendedName>
        <fullName evidence="2">3D domain-containing protein</fullName>
    </recommendedName>
</protein>
<dbReference type="Pfam" id="PF06725">
    <property type="entry name" value="3D"/>
    <property type="match status" value="1"/>
</dbReference>
<keyword evidence="1" id="KW-0472">Membrane</keyword>
<organism evidence="3 4">
    <name type="scientific">Candidatus Infernicultor aquiphilus</name>
    <dbReference type="NCBI Taxonomy" id="1805029"/>
    <lineage>
        <taxon>Bacteria</taxon>
        <taxon>Pseudomonadati</taxon>
        <taxon>Atribacterota</taxon>
        <taxon>Candidatus Phoenicimicrobiia</taxon>
        <taxon>Candidatus Pheonicimicrobiales</taxon>
        <taxon>Candidatus Phoenicimicrobiaceae</taxon>
        <taxon>Candidatus Infernicultor</taxon>
    </lineage>
</organism>
<sequence length="158" mass="17805">MKNHQIHISISMILIGICVIIIMMLLNELQDRDKQILMFQKITNDYSTFVINTSRKNEWIKVRATGYSIGKPYNQLTALGNPVISKGFLKIGNIDVFTVAADPEIFSLGTILYIDSLGIGIVDDIGPAIQKYELDIVFNSITEAKLWGVKMINVMRLQ</sequence>
<dbReference type="EMBL" id="PFKO01000201">
    <property type="protein sequence ID" value="PIY32569.1"/>
    <property type="molecule type" value="Genomic_DNA"/>
</dbReference>
<name>A0A2M7PPM6_9BACT</name>
<keyword evidence="1" id="KW-1133">Transmembrane helix</keyword>
<evidence type="ECO:0000313" key="3">
    <source>
        <dbReference type="EMBL" id="PIY32569.1"/>
    </source>
</evidence>
<dbReference type="InterPro" id="IPR010611">
    <property type="entry name" value="3D_dom"/>
</dbReference>
<dbReference type="GO" id="GO:0004553">
    <property type="term" value="F:hydrolase activity, hydrolyzing O-glycosyl compounds"/>
    <property type="evidence" value="ECO:0007669"/>
    <property type="project" value="InterPro"/>
</dbReference>
<comment type="caution">
    <text evidence="3">The sequence shown here is derived from an EMBL/GenBank/DDBJ whole genome shotgun (WGS) entry which is preliminary data.</text>
</comment>
<dbReference type="AlphaFoldDB" id="A0A2M7PPM6"/>
<feature type="transmembrane region" description="Helical" evidence="1">
    <location>
        <begin position="6"/>
        <end position="26"/>
    </location>
</feature>
<dbReference type="GO" id="GO:0019867">
    <property type="term" value="C:outer membrane"/>
    <property type="evidence" value="ECO:0007669"/>
    <property type="project" value="InterPro"/>
</dbReference>
<accession>A0A2M7PPM6</accession>
<gene>
    <name evidence="3" type="ORF">COZ07_05235</name>
</gene>
<evidence type="ECO:0000259" key="2">
    <source>
        <dbReference type="Pfam" id="PF06725"/>
    </source>
</evidence>